<dbReference type="OrthoDB" id="8667149at2"/>
<evidence type="ECO:0000256" key="1">
    <source>
        <dbReference type="SAM" id="Phobius"/>
    </source>
</evidence>
<evidence type="ECO:0000313" key="3">
    <source>
        <dbReference type="Proteomes" id="UP000239477"/>
    </source>
</evidence>
<keyword evidence="3" id="KW-1185">Reference proteome</keyword>
<name>A0A2S0I7U7_9BURK</name>
<dbReference type="AlphaFoldDB" id="A0A2S0I7U7"/>
<sequence>MLPTQVILALLVLQLALLIPLVAVGIQLVRWLHWCFFANPQTRGERPRFTGPVLALIFSTMAATDFIGFEPFLTLSQMNPVPEGARAYFTVAMLALAVWCWAYAGAIRSRFRSMLGAS</sequence>
<protein>
    <submittedName>
        <fullName evidence="2">Uncharacterized protein</fullName>
    </submittedName>
</protein>
<accession>A0A2S0I7U7</accession>
<dbReference type="EMBL" id="CP023270">
    <property type="protein sequence ID" value="AVJ28120.1"/>
    <property type="molecule type" value="Genomic_DNA"/>
</dbReference>
<feature type="transmembrane region" description="Helical" evidence="1">
    <location>
        <begin position="87"/>
        <end position="106"/>
    </location>
</feature>
<gene>
    <name evidence="2" type="ORF">CLM73_13870</name>
</gene>
<feature type="transmembrane region" description="Helical" evidence="1">
    <location>
        <begin position="49"/>
        <end position="67"/>
    </location>
</feature>
<evidence type="ECO:0000313" key="2">
    <source>
        <dbReference type="EMBL" id="AVJ28120.1"/>
    </source>
</evidence>
<dbReference type="Proteomes" id="UP000239477">
    <property type="component" value="Chromosome"/>
</dbReference>
<keyword evidence="1" id="KW-0472">Membrane</keyword>
<reference evidence="2 3" key="1">
    <citation type="submission" date="2017-09" db="EMBL/GenBank/DDBJ databases">
        <title>Genomic, metabolic, and phenotypic characteristics of bacterial isolates from the natural microbiome of the model nematode Caenorhabditis elegans.</title>
        <authorList>
            <person name="Zimmermann J."/>
            <person name="Obeng N."/>
            <person name="Yang W."/>
            <person name="Obeng O."/>
            <person name="Kissoyan K."/>
            <person name="Pees B."/>
            <person name="Dirksen P."/>
            <person name="Hoppner M."/>
            <person name="Franke A."/>
            <person name="Rosenstiel P."/>
            <person name="Leippe M."/>
            <person name="Dierking K."/>
            <person name="Kaleta C."/>
            <person name="Schulenburg H."/>
        </authorList>
    </citation>
    <scope>NUCLEOTIDE SEQUENCE [LARGE SCALE GENOMIC DNA]</scope>
    <source>
        <strain evidence="2 3">MYb73</strain>
    </source>
</reference>
<keyword evidence="1" id="KW-1133">Transmembrane helix</keyword>
<organism evidence="2 3">
    <name type="scientific">Achromobacter spanius</name>
    <dbReference type="NCBI Taxonomy" id="217203"/>
    <lineage>
        <taxon>Bacteria</taxon>
        <taxon>Pseudomonadati</taxon>
        <taxon>Pseudomonadota</taxon>
        <taxon>Betaproteobacteria</taxon>
        <taxon>Burkholderiales</taxon>
        <taxon>Alcaligenaceae</taxon>
        <taxon>Achromobacter</taxon>
    </lineage>
</organism>
<feature type="transmembrane region" description="Helical" evidence="1">
    <location>
        <begin position="6"/>
        <end position="29"/>
    </location>
</feature>
<keyword evidence="1" id="KW-0812">Transmembrane</keyword>
<dbReference type="RefSeq" id="WP_105238930.1">
    <property type="nucleotide sequence ID" value="NZ_CP023270.1"/>
</dbReference>
<proteinExistence type="predicted"/>